<evidence type="ECO:0000313" key="2">
    <source>
        <dbReference type="EMBL" id="OJJ94567.1"/>
    </source>
</evidence>
<accession>A0A1L9WEP9</accession>
<name>A0A1L9WEP9_ASPA1</name>
<organism evidence="2 3">
    <name type="scientific">Aspergillus aculeatus (strain ATCC 16872 / CBS 172.66 / WB 5094)</name>
    <dbReference type="NCBI Taxonomy" id="690307"/>
    <lineage>
        <taxon>Eukaryota</taxon>
        <taxon>Fungi</taxon>
        <taxon>Dikarya</taxon>
        <taxon>Ascomycota</taxon>
        <taxon>Pezizomycotina</taxon>
        <taxon>Eurotiomycetes</taxon>
        <taxon>Eurotiomycetidae</taxon>
        <taxon>Eurotiales</taxon>
        <taxon>Aspergillaceae</taxon>
        <taxon>Aspergillus</taxon>
        <taxon>Aspergillus subgen. Circumdati</taxon>
    </lineage>
</organism>
<gene>
    <name evidence="2" type="ORF">ASPACDRAFT_48757</name>
</gene>
<protein>
    <submittedName>
        <fullName evidence="2">Uncharacterized protein</fullName>
    </submittedName>
</protein>
<dbReference type="AlphaFoldDB" id="A0A1L9WEP9"/>
<dbReference type="Proteomes" id="UP000184546">
    <property type="component" value="Unassembled WGS sequence"/>
</dbReference>
<dbReference type="VEuPathDB" id="FungiDB:ASPACDRAFT_48757"/>
<sequence length="210" mass="21778">MGKRPDARTTPYRTAPLGIASAPSNVCTPSPDPTEAGGCLSAPGGGQIPWNRTPAAVATARCGRRSTPLGGEASPKATEARGPSGRRHRWGLWIIGRWPAFPSRFPGGAAVRYPLFASVLARSGPPTRGPYAAARQRPRGRPAGITCVRTGVLGSSVGAIGWSRACPRYAGGVAAAGAIQIIREDLQYMLPLRGLSGAPRAPAQARPARN</sequence>
<evidence type="ECO:0000313" key="3">
    <source>
        <dbReference type="Proteomes" id="UP000184546"/>
    </source>
</evidence>
<dbReference type="GeneID" id="30975984"/>
<reference evidence="3" key="1">
    <citation type="journal article" date="2017" name="Genome Biol.">
        <title>Comparative genomics reveals high biological diversity and specific adaptations in the industrially and medically important fungal genus Aspergillus.</title>
        <authorList>
            <person name="de Vries R.P."/>
            <person name="Riley R."/>
            <person name="Wiebenga A."/>
            <person name="Aguilar-Osorio G."/>
            <person name="Amillis S."/>
            <person name="Uchima C.A."/>
            <person name="Anderluh G."/>
            <person name="Asadollahi M."/>
            <person name="Askin M."/>
            <person name="Barry K."/>
            <person name="Battaglia E."/>
            <person name="Bayram O."/>
            <person name="Benocci T."/>
            <person name="Braus-Stromeyer S.A."/>
            <person name="Caldana C."/>
            <person name="Canovas D."/>
            <person name="Cerqueira G.C."/>
            <person name="Chen F."/>
            <person name="Chen W."/>
            <person name="Choi C."/>
            <person name="Clum A."/>
            <person name="Dos Santos R.A."/>
            <person name="Damasio A.R."/>
            <person name="Diallinas G."/>
            <person name="Emri T."/>
            <person name="Fekete E."/>
            <person name="Flipphi M."/>
            <person name="Freyberg S."/>
            <person name="Gallo A."/>
            <person name="Gournas C."/>
            <person name="Habgood R."/>
            <person name="Hainaut M."/>
            <person name="Harispe M.L."/>
            <person name="Henrissat B."/>
            <person name="Hilden K.S."/>
            <person name="Hope R."/>
            <person name="Hossain A."/>
            <person name="Karabika E."/>
            <person name="Karaffa L."/>
            <person name="Karanyi Z."/>
            <person name="Krasevec N."/>
            <person name="Kuo A."/>
            <person name="Kusch H."/>
            <person name="LaButti K."/>
            <person name="Lagendijk E.L."/>
            <person name="Lapidus A."/>
            <person name="Levasseur A."/>
            <person name="Lindquist E."/>
            <person name="Lipzen A."/>
            <person name="Logrieco A.F."/>
            <person name="MacCabe A."/>
            <person name="Maekelae M.R."/>
            <person name="Malavazi I."/>
            <person name="Melin P."/>
            <person name="Meyer V."/>
            <person name="Mielnichuk N."/>
            <person name="Miskei M."/>
            <person name="Molnar A.P."/>
            <person name="Mule G."/>
            <person name="Ngan C.Y."/>
            <person name="Orejas M."/>
            <person name="Orosz E."/>
            <person name="Ouedraogo J.P."/>
            <person name="Overkamp K.M."/>
            <person name="Park H.-S."/>
            <person name="Perrone G."/>
            <person name="Piumi F."/>
            <person name="Punt P.J."/>
            <person name="Ram A.F."/>
            <person name="Ramon A."/>
            <person name="Rauscher S."/>
            <person name="Record E."/>
            <person name="Riano-Pachon D.M."/>
            <person name="Robert V."/>
            <person name="Roehrig J."/>
            <person name="Ruller R."/>
            <person name="Salamov A."/>
            <person name="Salih N.S."/>
            <person name="Samson R.A."/>
            <person name="Sandor E."/>
            <person name="Sanguinetti M."/>
            <person name="Schuetze T."/>
            <person name="Sepcic K."/>
            <person name="Shelest E."/>
            <person name="Sherlock G."/>
            <person name="Sophianopoulou V."/>
            <person name="Squina F.M."/>
            <person name="Sun H."/>
            <person name="Susca A."/>
            <person name="Todd R.B."/>
            <person name="Tsang A."/>
            <person name="Unkles S.E."/>
            <person name="van de Wiele N."/>
            <person name="van Rossen-Uffink D."/>
            <person name="Oliveira J.V."/>
            <person name="Vesth T.C."/>
            <person name="Visser J."/>
            <person name="Yu J.-H."/>
            <person name="Zhou M."/>
            <person name="Andersen M.R."/>
            <person name="Archer D.B."/>
            <person name="Baker S.E."/>
            <person name="Benoit I."/>
            <person name="Brakhage A.A."/>
            <person name="Braus G.H."/>
            <person name="Fischer R."/>
            <person name="Frisvad J.C."/>
            <person name="Goldman G.H."/>
            <person name="Houbraken J."/>
            <person name="Oakley B."/>
            <person name="Pocsi I."/>
            <person name="Scazzocchio C."/>
            <person name="Seiboth B."/>
            <person name="vanKuyk P.A."/>
            <person name="Wortman J."/>
            <person name="Dyer P.S."/>
            <person name="Grigoriev I.V."/>
        </authorList>
    </citation>
    <scope>NUCLEOTIDE SEQUENCE [LARGE SCALE GENOMIC DNA]</scope>
    <source>
        <strain evidence="3">ATCC 16872 / CBS 172.66 / WB 5094</strain>
    </source>
</reference>
<dbReference type="RefSeq" id="XP_020050907.1">
    <property type="nucleotide sequence ID" value="XM_020202170.1"/>
</dbReference>
<proteinExistence type="predicted"/>
<dbReference type="OrthoDB" id="4499236at2759"/>
<evidence type="ECO:0000256" key="1">
    <source>
        <dbReference type="SAM" id="MobiDB-lite"/>
    </source>
</evidence>
<dbReference type="EMBL" id="KV879170">
    <property type="protein sequence ID" value="OJJ94567.1"/>
    <property type="molecule type" value="Genomic_DNA"/>
</dbReference>
<keyword evidence="3" id="KW-1185">Reference proteome</keyword>
<feature type="region of interest" description="Disordered" evidence="1">
    <location>
        <begin position="1"/>
        <end position="84"/>
    </location>
</feature>